<comment type="caution">
    <text evidence="2">The sequence shown here is derived from an EMBL/GenBank/DDBJ whole genome shotgun (WGS) entry which is preliminary data.</text>
</comment>
<evidence type="ECO:0000256" key="1">
    <source>
        <dbReference type="SAM" id="Phobius"/>
    </source>
</evidence>
<gene>
    <name evidence="2" type="ORF">HNP32_002786</name>
</gene>
<dbReference type="Proteomes" id="UP000539957">
    <property type="component" value="Unassembled WGS sequence"/>
</dbReference>
<feature type="transmembrane region" description="Helical" evidence="1">
    <location>
        <begin position="110"/>
        <end position="130"/>
    </location>
</feature>
<feature type="transmembrane region" description="Helical" evidence="1">
    <location>
        <begin position="6"/>
        <end position="29"/>
    </location>
</feature>
<organism evidence="2 3">
    <name type="scientific">Brevundimonas bullata</name>
    <dbReference type="NCBI Taxonomy" id="13160"/>
    <lineage>
        <taxon>Bacteria</taxon>
        <taxon>Pseudomonadati</taxon>
        <taxon>Pseudomonadota</taxon>
        <taxon>Alphaproteobacteria</taxon>
        <taxon>Caulobacterales</taxon>
        <taxon>Caulobacteraceae</taxon>
        <taxon>Brevundimonas</taxon>
    </lineage>
</organism>
<sequence length="131" mass="13872">MMLFAVAQTFSIGVGVWLVALGLFMIAAPRLELEALARLGGDNLIHFGEMALRALAGTALVLAAPVSKFPEIISPIGWFLILSAAAIAVLPRRWHAAYSVWWARRIPAGAVSLIAPASVLGGVILIWAMLG</sequence>
<name>A0A7W7IRS1_9CAUL</name>
<keyword evidence="3" id="KW-1185">Reference proteome</keyword>
<keyword evidence="1" id="KW-0812">Transmembrane</keyword>
<proteinExistence type="predicted"/>
<dbReference type="RefSeq" id="WP_184271528.1">
    <property type="nucleotide sequence ID" value="NZ_JACHKY010000004.1"/>
</dbReference>
<reference evidence="2 3" key="1">
    <citation type="submission" date="2020-08" db="EMBL/GenBank/DDBJ databases">
        <title>Functional genomics of gut bacteria from endangered species of beetles.</title>
        <authorList>
            <person name="Carlos-Shanley C."/>
        </authorList>
    </citation>
    <scope>NUCLEOTIDE SEQUENCE [LARGE SCALE GENOMIC DNA]</scope>
    <source>
        <strain evidence="2 3">S00123</strain>
    </source>
</reference>
<evidence type="ECO:0000313" key="2">
    <source>
        <dbReference type="EMBL" id="MBB4799032.1"/>
    </source>
</evidence>
<evidence type="ECO:0000313" key="3">
    <source>
        <dbReference type="Proteomes" id="UP000539957"/>
    </source>
</evidence>
<accession>A0A7W7IRS1</accession>
<keyword evidence="1" id="KW-0472">Membrane</keyword>
<keyword evidence="1" id="KW-1133">Transmembrane helix</keyword>
<dbReference type="AlphaFoldDB" id="A0A7W7IRS1"/>
<dbReference type="EMBL" id="JACHKY010000004">
    <property type="protein sequence ID" value="MBB4799032.1"/>
    <property type="molecule type" value="Genomic_DNA"/>
</dbReference>
<protein>
    <submittedName>
        <fullName evidence="2">Uncharacterized protein</fullName>
    </submittedName>
</protein>
<feature type="transmembrane region" description="Helical" evidence="1">
    <location>
        <begin position="72"/>
        <end position="90"/>
    </location>
</feature>